<feature type="domain" description="GSCFA" evidence="1">
    <location>
        <begin position="2"/>
        <end position="56"/>
    </location>
</feature>
<proteinExistence type="predicted"/>
<sequence length="126" mass="13802">MSESTFRYCAERLTSRANVDYFLSYEMIMHAPRTAAYAPDFRHVRDGVVSVVMDRFLETYGAPTSAAPQGFTELGYLAANPDVESEVHAGLWDSGYQHYAARGRPEGRPLLPGDGPTARTIKAGAA</sequence>
<dbReference type="InterPro" id="IPR014982">
    <property type="entry name" value="GSCFA"/>
</dbReference>
<name>A0ABU1DC44_9HYPH</name>
<dbReference type="Proteomes" id="UP001181622">
    <property type="component" value="Unassembled WGS sequence"/>
</dbReference>
<evidence type="ECO:0000259" key="1">
    <source>
        <dbReference type="Pfam" id="PF08885"/>
    </source>
</evidence>
<dbReference type="Pfam" id="PF08885">
    <property type="entry name" value="GSCFA"/>
    <property type="match status" value="1"/>
</dbReference>
<evidence type="ECO:0000313" key="2">
    <source>
        <dbReference type="EMBL" id="MDR4305684.1"/>
    </source>
</evidence>
<reference evidence="2" key="1">
    <citation type="submission" date="2020-10" db="EMBL/GenBank/DDBJ databases">
        <authorList>
            <person name="Abbas A."/>
            <person name="Razzaq R."/>
            <person name="Waqas M."/>
            <person name="Abbas N."/>
            <person name="Nielsen T.K."/>
            <person name="Hansen L.H."/>
            <person name="Hussain S."/>
            <person name="Shahid M."/>
        </authorList>
    </citation>
    <scope>NUCLEOTIDE SEQUENCE</scope>
    <source>
        <strain evidence="2">S14</strain>
    </source>
</reference>
<gene>
    <name evidence="2" type="ORF">IHQ68_03480</name>
</gene>
<organism evidence="2 3">
    <name type="scientific">Chelatococcus sambhunathii</name>
    <dbReference type="NCBI Taxonomy" id="363953"/>
    <lineage>
        <taxon>Bacteria</taxon>
        <taxon>Pseudomonadati</taxon>
        <taxon>Pseudomonadota</taxon>
        <taxon>Alphaproteobacteria</taxon>
        <taxon>Hyphomicrobiales</taxon>
        <taxon>Chelatococcaceae</taxon>
        <taxon>Chelatococcus</taxon>
    </lineage>
</organism>
<evidence type="ECO:0000313" key="3">
    <source>
        <dbReference type="Proteomes" id="UP001181622"/>
    </source>
</evidence>
<keyword evidence="3" id="KW-1185">Reference proteome</keyword>
<dbReference type="EMBL" id="JADBEO010000005">
    <property type="protein sequence ID" value="MDR4305684.1"/>
    <property type="molecule type" value="Genomic_DNA"/>
</dbReference>
<accession>A0ABU1DC44</accession>
<protein>
    <submittedName>
        <fullName evidence="2">GSCFA domain-containing protein</fullName>
    </submittedName>
</protein>
<comment type="caution">
    <text evidence="2">The sequence shown here is derived from an EMBL/GenBank/DDBJ whole genome shotgun (WGS) entry which is preliminary data.</text>
</comment>